<reference evidence="2" key="1">
    <citation type="submission" date="2021-02" db="EMBL/GenBank/DDBJ databases">
        <title>Genome sequence Cadophora malorum strain M34.</title>
        <authorList>
            <person name="Stefanovic E."/>
            <person name="Vu D."/>
            <person name="Scully C."/>
            <person name="Dijksterhuis J."/>
            <person name="Roader J."/>
            <person name="Houbraken J."/>
        </authorList>
    </citation>
    <scope>NUCLEOTIDE SEQUENCE</scope>
    <source>
        <strain evidence="2">M34</strain>
    </source>
</reference>
<gene>
    <name evidence="2" type="ORF">IFR04_004039</name>
</gene>
<proteinExistence type="inferred from homology"/>
<dbReference type="PANTHER" id="PTHR40260:SF2">
    <property type="entry name" value="BLR8190 PROTEIN"/>
    <property type="match status" value="1"/>
</dbReference>
<evidence type="ECO:0000256" key="1">
    <source>
        <dbReference type="ARBA" id="ARBA00005986"/>
    </source>
</evidence>
<dbReference type="SUPFAM" id="SSF54909">
    <property type="entry name" value="Dimeric alpha+beta barrel"/>
    <property type="match status" value="1"/>
</dbReference>
<evidence type="ECO:0000313" key="2">
    <source>
        <dbReference type="EMBL" id="KAG4422817.1"/>
    </source>
</evidence>
<dbReference type="Gene3D" id="3.30.70.100">
    <property type="match status" value="1"/>
</dbReference>
<dbReference type="PANTHER" id="PTHR40260">
    <property type="entry name" value="BLR8190 PROTEIN"/>
    <property type="match status" value="1"/>
</dbReference>
<dbReference type="OrthoDB" id="4892971at2759"/>
<dbReference type="GO" id="GO:0016491">
    <property type="term" value="F:oxidoreductase activity"/>
    <property type="evidence" value="ECO:0007669"/>
    <property type="project" value="InterPro"/>
</dbReference>
<dbReference type="EMBL" id="JAFJYH010000043">
    <property type="protein sequence ID" value="KAG4422817.1"/>
    <property type="molecule type" value="Genomic_DNA"/>
</dbReference>
<comment type="caution">
    <text evidence="2">The sequence shown here is derived from an EMBL/GenBank/DDBJ whole genome shotgun (WGS) entry which is preliminary data.</text>
</comment>
<organism evidence="2 3">
    <name type="scientific">Cadophora malorum</name>
    <dbReference type="NCBI Taxonomy" id="108018"/>
    <lineage>
        <taxon>Eukaryota</taxon>
        <taxon>Fungi</taxon>
        <taxon>Dikarya</taxon>
        <taxon>Ascomycota</taxon>
        <taxon>Pezizomycotina</taxon>
        <taxon>Leotiomycetes</taxon>
        <taxon>Helotiales</taxon>
        <taxon>Ploettnerulaceae</taxon>
        <taxon>Cadophora</taxon>
    </lineage>
</organism>
<dbReference type="Proteomes" id="UP000664132">
    <property type="component" value="Unassembled WGS sequence"/>
</dbReference>
<comment type="similarity">
    <text evidence="1">Belongs to the tpcK family.</text>
</comment>
<evidence type="ECO:0000313" key="3">
    <source>
        <dbReference type="Proteomes" id="UP000664132"/>
    </source>
</evidence>
<dbReference type="InterPro" id="IPR011008">
    <property type="entry name" value="Dimeric_a/b-barrel"/>
</dbReference>
<name>A0A8H7WDK2_9HELO</name>
<dbReference type="InterPro" id="IPR009799">
    <property type="entry name" value="EthD_dom"/>
</dbReference>
<dbReference type="NCBIfam" id="TIGR02118">
    <property type="entry name" value="EthD family reductase"/>
    <property type="match status" value="1"/>
</dbReference>
<keyword evidence="3" id="KW-1185">Reference proteome</keyword>
<evidence type="ECO:0008006" key="4">
    <source>
        <dbReference type="Google" id="ProtNLM"/>
    </source>
</evidence>
<accession>A0A8H7WDK2</accession>
<protein>
    <recommendedName>
        <fullName evidence="4">EthD domain-containing protein</fullName>
    </recommendedName>
</protein>
<dbReference type="AlphaFoldDB" id="A0A8H7WDK2"/>
<sequence>MPSQVVMQFIYPKSAASSFNLEYYLSHHWPLVEKVWGPQGLVSWSVTTGDKVSDYHVQAVIFWESLEAVEKLTGVEEIMGDVPKFTDVMPTKWVGTVVGRSVAK</sequence>